<name>B7FFU1_MEDTR</name>
<evidence type="ECO:0000313" key="1">
    <source>
        <dbReference type="EMBL" id="ACJ83530.1"/>
    </source>
</evidence>
<reference evidence="1" key="1">
    <citation type="submission" date="2008-12" db="EMBL/GenBank/DDBJ databases">
        <title>Medicago truncatula full length cdna cloning project.</title>
        <authorList>
            <person name="Moskal W."/>
            <person name="Chan A."/>
            <person name="Cheung F."/>
            <person name="Xiao Y."/>
            <person name="Town C.D."/>
        </authorList>
    </citation>
    <scope>NUCLEOTIDE SEQUENCE</scope>
</reference>
<organism evidence="1">
    <name type="scientific">Medicago truncatula</name>
    <name type="common">Barrel medic</name>
    <name type="synonym">Medicago tribuloides</name>
    <dbReference type="NCBI Taxonomy" id="3880"/>
    <lineage>
        <taxon>Eukaryota</taxon>
        <taxon>Viridiplantae</taxon>
        <taxon>Streptophyta</taxon>
        <taxon>Embryophyta</taxon>
        <taxon>Tracheophyta</taxon>
        <taxon>Spermatophyta</taxon>
        <taxon>Magnoliopsida</taxon>
        <taxon>eudicotyledons</taxon>
        <taxon>Gunneridae</taxon>
        <taxon>Pentapetalae</taxon>
        <taxon>rosids</taxon>
        <taxon>fabids</taxon>
        <taxon>Fabales</taxon>
        <taxon>Fabaceae</taxon>
        <taxon>Papilionoideae</taxon>
        <taxon>50 kb inversion clade</taxon>
        <taxon>NPAAA clade</taxon>
        <taxon>Hologalegina</taxon>
        <taxon>IRL clade</taxon>
        <taxon>Trifolieae</taxon>
        <taxon>Medicago</taxon>
    </lineage>
</organism>
<protein>
    <submittedName>
        <fullName evidence="1">Uncharacterized protein</fullName>
    </submittedName>
</protein>
<dbReference type="EMBL" id="BT050861">
    <property type="protein sequence ID" value="ACJ83530.1"/>
    <property type="molecule type" value="mRNA"/>
</dbReference>
<accession>B7FFU1</accession>
<proteinExistence type="evidence at transcript level"/>
<sequence>MYIETINTHFVNNTRYSKNTHNVLIRNKFFKYTLSWESTF</sequence>
<dbReference type="AlphaFoldDB" id="B7FFU1"/>